<feature type="transmembrane region" description="Helical" evidence="1">
    <location>
        <begin position="71"/>
        <end position="89"/>
    </location>
</feature>
<dbReference type="GeneID" id="28495007"/>
<gene>
    <name evidence="2" type="ORF">A7C91_02395</name>
</gene>
<dbReference type="Pfam" id="PF09946">
    <property type="entry name" value="DUF2178"/>
    <property type="match status" value="1"/>
</dbReference>
<organism evidence="2 3">
    <name type="scientific">Thermococcus piezophilus</name>
    <dbReference type="NCBI Taxonomy" id="1712654"/>
    <lineage>
        <taxon>Archaea</taxon>
        <taxon>Methanobacteriati</taxon>
        <taxon>Methanobacteriota</taxon>
        <taxon>Thermococci</taxon>
        <taxon>Thermococcales</taxon>
        <taxon>Thermococcaceae</taxon>
        <taxon>Thermococcus</taxon>
    </lineage>
</organism>
<evidence type="ECO:0000256" key="1">
    <source>
        <dbReference type="SAM" id="Phobius"/>
    </source>
</evidence>
<feature type="transmembrane region" description="Helical" evidence="1">
    <location>
        <begin position="6"/>
        <end position="24"/>
    </location>
</feature>
<evidence type="ECO:0000313" key="2">
    <source>
        <dbReference type="EMBL" id="ANF22164.1"/>
    </source>
</evidence>
<keyword evidence="1" id="KW-0472">Membrane</keyword>
<proteinExistence type="predicted"/>
<accession>A0A172WFF5</accession>
<dbReference type="OrthoDB" id="102505at2157"/>
<feature type="transmembrane region" description="Helical" evidence="1">
    <location>
        <begin position="45"/>
        <end position="65"/>
    </location>
</feature>
<evidence type="ECO:0000313" key="3">
    <source>
        <dbReference type="Proteomes" id="UP000076969"/>
    </source>
</evidence>
<dbReference type="STRING" id="1712654.A7C91_02395"/>
<protein>
    <submittedName>
        <fullName evidence="2">Uncharacterized protein</fullName>
    </submittedName>
</protein>
<dbReference type="EMBL" id="CP015520">
    <property type="protein sequence ID" value="ANF22164.1"/>
    <property type="molecule type" value="Genomic_DNA"/>
</dbReference>
<keyword evidence="3" id="KW-1185">Reference proteome</keyword>
<dbReference type="InterPro" id="IPR019235">
    <property type="entry name" value="DUF2178_TM"/>
</dbReference>
<reference evidence="3" key="1">
    <citation type="journal article" date="2016" name="Syst. Appl. Microbiol.">
        <title>Thermococcus piezophilus sp. nov., a novel hyperthermophilic and piezophilic archaeon with a broad pressure range for growth, isolated from a deepest hydrothermal vent at the Mid-Cayman Rise.</title>
        <authorList>
            <person name="Dalmasso C."/>
            <person name="Oger P."/>
            <person name="Selva G."/>
            <person name="Courtine D."/>
            <person name="L'Haridon S."/>
            <person name="Garlaschelli A."/>
            <person name="Roussel E."/>
            <person name="Miyazaki J."/>
            <person name="Reveillaud J."/>
            <person name="Jebbar M."/>
            <person name="Takai K."/>
            <person name="Maignien L."/>
            <person name="Alain K."/>
        </authorList>
    </citation>
    <scope>NUCLEOTIDE SEQUENCE [LARGE SCALE GENOMIC DNA]</scope>
    <source>
        <strain evidence="3">CDGS</strain>
    </source>
</reference>
<dbReference type="RefSeq" id="WP_068664590.1">
    <property type="nucleotide sequence ID" value="NZ_CP015520.1"/>
</dbReference>
<dbReference type="AlphaFoldDB" id="A0A172WFF5"/>
<keyword evidence="1" id="KW-0812">Transmembrane</keyword>
<dbReference type="Proteomes" id="UP000076969">
    <property type="component" value="Chromosome"/>
</dbReference>
<dbReference type="KEGG" id="tpie:A7C91_02395"/>
<keyword evidence="1" id="KW-1133">Transmembrane helix</keyword>
<name>A0A172WFF5_9EURY</name>
<sequence>MNWGAVVGLILGLAVATYLPVIYRRNIGLEMDERVARIEEKASKVTLELVQLVSGLGIAYSAFVAKNLSTAFTFLLLVFMASTFGHLAFKVHYSRVM</sequence>